<gene>
    <name evidence="4" type="ORF">CAPTEDRAFT_205743</name>
</gene>
<feature type="transmembrane region" description="Helical" evidence="1">
    <location>
        <begin position="399"/>
        <end position="418"/>
    </location>
</feature>
<dbReference type="AlphaFoldDB" id="R7TX79"/>
<dbReference type="InterPro" id="IPR045458">
    <property type="entry name" value="Wolframin_Sel1-like_rpt"/>
</dbReference>
<dbReference type="InterPro" id="IPR045400">
    <property type="entry name" value="Wolframin_Cys-rich"/>
</dbReference>
<evidence type="ECO:0000313" key="5">
    <source>
        <dbReference type="EnsemblMetazoa" id="CapteP205743"/>
    </source>
</evidence>
<accession>R7TX79</accession>
<feature type="domain" description="Wolframin OB-fold" evidence="2">
    <location>
        <begin position="673"/>
        <end position="782"/>
    </location>
</feature>
<evidence type="ECO:0008006" key="7">
    <source>
        <dbReference type="Google" id="ProtNLM"/>
    </source>
</evidence>
<dbReference type="Pfam" id="PF19913">
    <property type="entry name" value="WCOB"/>
    <property type="match status" value="1"/>
</dbReference>
<dbReference type="EMBL" id="AMQN01010442">
    <property type="status" value="NOT_ANNOTATED_CDS"/>
    <property type="molecule type" value="Genomic_DNA"/>
</dbReference>
<feature type="transmembrane region" description="Helical" evidence="1">
    <location>
        <begin position="333"/>
        <end position="360"/>
    </location>
</feature>
<dbReference type="PRINTS" id="PR02060">
    <property type="entry name" value="WOLFFAMILY"/>
</dbReference>
<feature type="transmembrane region" description="Helical" evidence="1">
    <location>
        <begin position="462"/>
        <end position="484"/>
    </location>
</feature>
<organism evidence="4">
    <name type="scientific">Capitella teleta</name>
    <name type="common">Polychaete worm</name>
    <dbReference type="NCBI Taxonomy" id="283909"/>
    <lineage>
        <taxon>Eukaryota</taxon>
        <taxon>Metazoa</taxon>
        <taxon>Spiralia</taxon>
        <taxon>Lophotrochozoa</taxon>
        <taxon>Annelida</taxon>
        <taxon>Polychaeta</taxon>
        <taxon>Sedentaria</taxon>
        <taxon>Scolecida</taxon>
        <taxon>Capitellidae</taxon>
        <taxon>Capitella</taxon>
    </lineage>
</organism>
<evidence type="ECO:0000256" key="1">
    <source>
        <dbReference type="SAM" id="Phobius"/>
    </source>
</evidence>
<feature type="transmembrane region" description="Helical" evidence="1">
    <location>
        <begin position="223"/>
        <end position="241"/>
    </location>
</feature>
<dbReference type="Gene3D" id="1.25.40.10">
    <property type="entry name" value="Tetratricopeptide repeat domain"/>
    <property type="match status" value="1"/>
</dbReference>
<keyword evidence="1" id="KW-0472">Membrane</keyword>
<evidence type="ECO:0000313" key="6">
    <source>
        <dbReference type="Proteomes" id="UP000014760"/>
    </source>
</evidence>
<feature type="transmembrane region" description="Helical" evidence="1">
    <location>
        <begin position="535"/>
        <end position="554"/>
    </location>
</feature>
<reference evidence="5" key="3">
    <citation type="submission" date="2015-06" db="UniProtKB">
        <authorList>
            <consortium name="EnsemblMetazoa"/>
        </authorList>
    </citation>
    <scope>IDENTIFICATION</scope>
</reference>
<feature type="transmembrane region" description="Helical" evidence="1">
    <location>
        <begin position="247"/>
        <end position="265"/>
    </location>
</feature>
<sequence>MEKMIEDLQTGSSKDEVETQLTIGRHFLKKGDSVSDEESSKLYEKGVQWLIKASKQGSRDATQLLLECLENQKGLADDNIEDIRWCLETPDFEKNAREAAKRLFHTLNPSRMRMTKEDFMQGIANLTMSKSERKLLEKAVKGDDVGEEDFINKIMKRLHGSSRPQLSTSDDVSQEVGFETATPFQKITKYPTMTLAWIANYTVDAAGSQGRVWLYSMIPTHQIYMLLVFFVYSLISLDVILWVLPLLMFYISFIVMLVCTLQMLYGKKKLKDVKALAELLNRFSDTIHTETAASMYSWSSLTPYLSFFVALLFSVMSLSMADRTWVPCSEFTLVSLLLTIASFFALSDKFDYLSILSILFDNISMLPQVIEGIPYIPGVYHIIQIFAGSWYSIEILPDLQIHFGLPSLAYLLVPVLFIRMALKDSGRGTYRVLIPHLVCFFWWRMSMSFYRYSTWVGLIRASVGWVSAVVFLPIFMVIFLVWLTIQLFGVFTLTNVFKMLTSVALLAIPAAFAFWGSKGYKLYSFDLGKSKSTLIKVGLVLIFAASVIPFTFVFTPPERNVQGNYVTWDKYKSLCSKPQWDETNIAHSMVICSHLSNMMVDWSGVVKKVTVKKIDNQAEAFINALPWSMANWLKCTYGEEYPSDCTNLTSTIEQTLCEMNIAQNRNCHLKKLNRYQFEMWVTMVIDNDNMHDIRVEASHWFKDSMMKIQSGDTVRFRAALKSEIGNIWPILKLFYVECENCPMEVIGESSAFYQQTGWHIFVAIRDAIRAVWNFFMAPLLVFS</sequence>
<feature type="transmembrane region" description="Helical" evidence="1">
    <location>
        <begin position="304"/>
        <end position="321"/>
    </location>
</feature>
<feature type="domain" description="Wolframin cysteine-rich" evidence="3">
    <location>
        <begin position="568"/>
        <end position="671"/>
    </location>
</feature>
<feature type="transmembrane region" description="Helical" evidence="1">
    <location>
        <begin position="496"/>
        <end position="515"/>
    </location>
</feature>
<evidence type="ECO:0000259" key="2">
    <source>
        <dbReference type="Pfam" id="PF19913"/>
    </source>
</evidence>
<evidence type="ECO:0000313" key="4">
    <source>
        <dbReference type="EMBL" id="ELT98538.1"/>
    </source>
</evidence>
<dbReference type="OMA" id="PPAWETK"/>
<dbReference type="GO" id="GO:0030968">
    <property type="term" value="P:endoplasmic reticulum unfolded protein response"/>
    <property type="evidence" value="ECO:0007669"/>
    <property type="project" value="TreeGrafter"/>
</dbReference>
<dbReference type="STRING" id="283909.R7TX79"/>
<dbReference type="FunCoup" id="R7TX79">
    <property type="interactions" value="373"/>
</dbReference>
<protein>
    <recommendedName>
        <fullName evidence="7">Wolframin</fullName>
    </recommendedName>
</protein>
<dbReference type="PANTHER" id="PTHR13098">
    <property type="entry name" value="WOLFRAMIN"/>
    <property type="match status" value="1"/>
</dbReference>
<evidence type="ECO:0000259" key="3">
    <source>
        <dbReference type="Pfam" id="PF20053"/>
    </source>
</evidence>
<dbReference type="Pfam" id="PF20053">
    <property type="entry name" value="WC-rich"/>
    <property type="match status" value="1"/>
</dbReference>
<reference evidence="4 6" key="2">
    <citation type="journal article" date="2013" name="Nature">
        <title>Insights into bilaterian evolution from three spiralian genomes.</title>
        <authorList>
            <person name="Simakov O."/>
            <person name="Marletaz F."/>
            <person name="Cho S.J."/>
            <person name="Edsinger-Gonzales E."/>
            <person name="Havlak P."/>
            <person name="Hellsten U."/>
            <person name="Kuo D.H."/>
            <person name="Larsson T."/>
            <person name="Lv J."/>
            <person name="Arendt D."/>
            <person name="Savage R."/>
            <person name="Osoegawa K."/>
            <person name="de Jong P."/>
            <person name="Grimwood J."/>
            <person name="Chapman J.A."/>
            <person name="Shapiro H."/>
            <person name="Aerts A."/>
            <person name="Otillar R.P."/>
            <person name="Terry A.Y."/>
            <person name="Boore J.L."/>
            <person name="Grigoriev I.V."/>
            <person name="Lindberg D.R."/>
            <person name="Seaver E.C."/>
            <person name="Weisblat D.A."/>
            <person name="Putnam N.H."/>
            <person name="Rokhsar D.S."/>
        </authorList>
    </citation>
    <scope>NUCLEOTIDE SEQUENCE</scope>
    <source>
        <strain evidence="4 6">I ESC-2004</strain>
    </source>
</reference>
<keyword evidence="1" id="KW-1133">Transmembrane helix</keyword>
<dbReference type="HOGENOM" id="CLU_014606_0_0_1"/>
<dbReference type="Proteomes" id="UP000014760">
    <property type="component" value="Unassembled WGS sequence"/>
</dbReference>
<dbReference type="Pfam" id="PF20023">
    <property type="entry name" value="WSLR"/>
    <property type="match status" value="1"/>
</dbReference>
<dbReference type="PANTHER" id="PTHR13098:SF3">
    <property type="entry name" value="WOLFRAMIN"/>
    <property type="match status" value="1"/>
</dbReference>
<dbReference type="GO" id="GO:0055074">
    <property type="term" value="P:calcium ion homeostasis"/>
    <property type="evidence" value="ECO:0007669"/>
    <property type="project" value="TreeGrafter"/>
</dbReference>
<keyword evidence="1" id="KW-0812">Transmembrane</keyword>
<keyword evidence="6" id="KW-1185">Reference proteome</keyword>
<dbReference type="EnsemblMetazoa" id="CapteT205743">
    <property type="protein sequence ID" value="CapteP205743"/>
    <property type="gene ID" value="CapteG205743"/>
</dbReference>
<name>R7TX79_CAPTE</name>
<dbReference type="GO" id="GO:0005789">
    <property type="term" value="C:endoplasmic reticulum membrane"/>
    <property type="evidence" value="ECO:0007669"/>
    <property type="project" value="TreeGrafter"/>
</dbReference>
<dbReference type="InterPro" id="IPR045461">
    <property type="entry name" value="Wolframin_OB_fold"/>
</dbReference>
<dbReference type="InterPro" id="IPR011990">
    <property type="entry name" value="TPR-like_helical_dom_sf"/>
</dbReference>
<reference evidence="6" key="1">
    <citation type="submission" date="2012-12" db="EMBL/GenBank/DDBJ databases">
        <authorList>
            <person name="Hellsten U."/>
            <person name="Grimwood J."/>
            <person name="Chapman J.A."/>
            <person name="Shapiro H."/>
            <person name="Aerts A."/>
            <person name="Otillar R.P."/>
            <person name="Terry A.Y."/>
            <person name="Boore J.L."/>
            <person name="Simakov O."/>
            <person name="Marletaz F."/>
            <person name="Cho S.-J."/>
            <person name="Edsinger-Gonzales E."/>
            <person name="Havlak P."/>
            <person name="Kuo D.-H."/>
            <person name="Larsson T."/>
            <person name="Lv J."/>
            <person name="Arendt D."/>
            <person name="Savage R."/>
            <person name="Osoegawa K."/>
            <person name="de Jong P."/>
            <person name="Lindberg D.R."/>
            <person name="Seaver E.C."/>
            <person name="Weisblat D.A."/>
            <person name="Putnam N.H."/>
            <person name="Grigoriev I.V."/>
            <person name="Rokhsar D.S."/>
        </authorList>
    </citation>
    <scope>NUCLEOTIDE SEQUENCE</scope>
    <source>
        <strain evidence="6">I ESC-2004</strain>
    </source>
</reference>
<feature type="transmembrane region" description="Helical" evidence="1">
    <location>
        <begin position="430"/>
        <end position="450"/>
    </location>
</feature>
<dbReference type="InterPro" id="IPR026209">
    <property type="entry name" value="Wolframin_fam"/>
</dbReference>
<proteinExistence type="predicted"/>
<dbReference type="EMBL" id="KB307841">
    <property type="protein sequence ID" value="ELT98538.1"/>
    <property type="molecule type" value="Genomic_DNA"/>
</dbReference>
<dbReference type="OrthoDB" id="5865303at2759"/>